<organism evidence="2 3">
    <name type="scientific">Anopheles maculatus</name>
    <dbReference type="NCBI Taxonomy" id="74869"/>
    <lineage>
        <taxon>Eukaryota</taxon>
        <taxon>Metazoa</taxon>
        <taxon>Ecdysozoa</taxon>
        <taxon>Arthropoda</taxon>
        <taxon>Hexapoda</taxon>
        <taxon>Insecta</taxon>
        <taxon>Pterygota</taxon>
        <taxon>Neoptera</taxon>
        <taxon>Endopterygota</taxon>
        <taxon>Diptera</taxon>
        <taxon>Nematocera</taxon>
        <taxon>Culicoidea</taxon>
        <taxon>Culicidae</taxon>
        <taxon>Anophelinae</taxon>
        <taxon>Anopheles</taxon>
        <taxon>Anopheles maculatus group</taxon>
    </lineage>
</organism>
<feature type="compositionally biased region" description="Polar residues" evidence="1">
    <location>
        <begin position="775"/>
        <end position="787"/>
    </location>
</feature>
<dbReference type="InterPro" id="IPR016024">
    <property type="entry name" value="ARM-type_fold"/>
</dbReference>
<evidence type="ECO:0008006" key="4">
    <source>
        <dbReference type="Google" id="ProtNLM"/>
    </source>
</evidence>
<dbReference type="InterPro" id="IPR011989">
    <property type="entry name" value="ARM-like"/>
</dbReference>
<dbReference type="SUPFAM" id="SSF48371">
    <property type="entry name" value="ARM repeat"/>
    <property type="match status" value="1"/>
</dbReference>
<evidence type="ECO:0000313" key="3">
    <source>
        <dbReference type="Proteomes" id="UP000075901"/>
    </source>
</evidence>
<feature type="region of interest" description="Disordered" evidence="1">
    <location>
        <begin position="568"/>
        <end position="658"/>
    </location>
</feature>
<keyword evidence="3" id="KW-1185">Reference proteome</keyword>
<reference evidence="3" key="1">
    <citation type="submission" date="2013-09" db="EMBL/GenBank/DDBJ databases">
        <title>The Genome Sequence of Anopheles maculatus species B.</title>
        <authorList>
            <consortium name="The Broad Institute Genomics Platform"/>
            <person name="Neafsey D.E."/>
            <person name="Besansky N."/>
            <person name="Howell P."/>
            <person name="Walton C."/>
            <person name="Young S.K."/>
            <person name="Zeng Q."/>
            <person name="Gargeya S."/>
            <person name="Fitzgerald M."/>
            <person name="Haas B."/>
            <person name="Abouelleil A."/>
            <person name="Allen A.W."/>
            <person name="Alvarado L."/>
            <person name="Arachchi H.M."/>
            <person name="Berlin A.M."/>
            <person name="Chapman S.B."/>
            <person name="Gainer-Dewar J."/>
            <person name="Goldberg J."/>
            <person name="Griggs A."/>
            <person name="Gujja S."/>
            <person name="Hansen M."/>
            <person name="Howarth C."/>
            <person name="Imamovic A."/>
            <person name="Ireland A."/>
            <person name="Larimer J."/>
            <person name="McCowan C."/>
            <person name="Murphy C."/>
            <person name="Pearson M."/>
            <person name="Poon T.W."/>
            <person name="Priest M."/>
            <person name="Roberts A."/>
            <person name="Saif S."/>
            <person name="Shea T."/>
            <person name="Sisk P."/>
            <person name="Sykes S."/>
            <person name="Wortman J."/>
            <person name="Nusbaum C."/>
            <person name="Birren B."/>
        </authorList>
    </citation>
    <scope>NUCLEOTIDE SEQUENCE [LARGE SCALE GENOMIC DNA]</scope>
    <source>
        <strain evidence="3">maculatus3</strain>
    </source>
</reference>
<protein>
    <recommendedName>
        <fullName evidence="4">TOG domain-containing protein</fullName>
    </recommendedName>
</protein>
<dbReference type="AlphaFoldDB" id="A0A182TBT7"/>
<feature type="compositionally biased region" description="Basic and acidic residues" evidence="1">
    <location>
        <begin position="737"/>
        <end position="766"/>
    </location>
</feature>
<reference evidence="2" key="2">
    <citation type="submission" date="2020-05" db="UniProtKB">
        <authorList>
            <consortium name="EnsemblMetazoa"/>
        </authorList>
    </citation>
    <scope>IDENTIFICATION</scope>
    <source>
        <strain evidence="2">maculatus3</strain>
    </source>
</reference>
<feature type="compositionally biased region" description="Polar residues" evidence="1">
    <location>
        <begin position="523"/>
        <end position="541"/>
    </location>
</feature>
<feature type="compositionally biased region" description="Polar residues" evidence="1">
    <location>
        <begin position="816"/>
        <end position="839"/>
    </location>
</feature>
<feature type="region of interest" description="Disordered" evidence="1">
    <location>
        <begin position="469"/>
        <end position="541"/>
    </location>
</feature>
<feature type="compositionally biased region" description="Low complexity" evidence="1">
    <location>
        <begin position="469"/>
        <end position="512"/>
    </location>
</feature>
<evidence type="ECO:0000313" key="2">
    <source>
        <dbReference type="EnsemblMetazoa" id="AMAM023676-PA"/>
    </source>
</evidence>
<dbReference type="Proteomes" id="UP000075901">
    <property type="component" value="Unassembled WGS sequence"/>
</dbReference>
<feature type="region of interest" description="Disordered" evidence="1">
    <location>
        <begin position="730"/>
        <end position="852"/>
    </location>
</feature>
<feature type="compositionally biased region" description="Low complexity" evidence="1">
    <location>
        <begin position="600"/>
        <end position="614"/>
    </location>
</feature>
<dbReference type="EnsemblMetazoa" id="AMAM023676-RA">
    <property type="protein sequence ID" value="AMAM023676-PA"/>
    <property type="gene ID" value="AMAM023676"/>
</dbReference>
<name>A0A182TBT7_9DIPT</name>
<evidence type="ECO:0000256" key="1">
    <source>
        <dbReference type="SAM" id="MobiDB-lite"/>
    </source>
</evidence>
<dbReference type="Gene3D" id="1.25.10.10">
    <property type="entry name" value="Leucine-rich Repeat Variant"/>
    <property type="match status" value="1"/>
</dbReference>
<accession>A0A182TBT7</accession>
<sequence length="852" mass="93692">MHAVHSLGMSSGGGVPTESPARYRRALNVEDNHRVLSVLQLTPLWEYIIRNNELPVGLNMNELFREFLERLHDPEFQVRQHALRVLIDVIIVLRDETDIYFAPLLPPIIDNLGHPSPAVRKGALDVLKVYIAQTKLPETVMLEIMNYGMDRNPKDPLSSRYIVGVMLALPSLIQPAILTAKRTFILRAVINALGGKMVQITYQEIALKILLKIKNTIGSREFYECISVAYRRDFDLLCNVYGLPNPPKSPRRDPIVPPGEVSLGHTELRKSWKPTVTPGMPTPLQALSPKAQRWKSGSHGEISRATEVNDTPRLQHRIGSDERIPQHDYILSKGPGGGPLLRRVSLEKIDDSKVIMETEIKINKESVTMRILEAETSNSNSISEESDEDNVNKRFGVVRVLTDSELEDSVTVKSIGGSQPAMQQDLLYSSDTEYVRRTPRRVRFGGEIVKMRTPDSDTFDQSDQDALTLSQTSNQSTQLLSSSTISERTSSAAAPPQRSSLKSASSSSERSSTTYANSMMRRQYSQSADTERSSPPSTMAISSEFNSSITANPRPSSAKSTLETSALSDLNSGSDLDDNESPSMVTSKAMDEEQNYELPTSQTSSRPKSSLSRPKSAKTTPSEPVEPTNPPAPSKDESNLLAQQPPPETPDIQSRPEPEALAALTLDASSILADKIEEVKQAIQGIESKISNVVMQKADSVDVVPNHTAANPTSKKLESNLSLEVLLKTNNNENAENLERDPSQAEHNNKDYTKELNIEIPKEEKLQNAPPSSPKPTNKSADSSAQSKPVPKIVRSGIPRLNTMPSPKTMRKAHESTSNAPKSPTTGGNDANKGQLTPQPNNPIGHICLTET</sequence>
<proteinExistence type="predicted"/>
<dbReference type="VEuPathDB" id="VectorBase:AMAM023676"/>